<organism evidence="3 4">
    <name type="scientific">Caulobacter flavus</name>
    <dbReference type="NCBI Taxonomy" id="1679497"/>
    <lineage>
        <taxon>Bacteria</taxon>
        <taxon>Pseudomonadati</taxon>
        <taxon>Pseudomonadota</taxon>
        <taxon>Alphaproteobacteria</taxon>
        <taxon>Caulobacterales</taxon>
        <taxon>Caulobacteraceae</taxon>
        <taxon>Caulobacter</taxon>
    </lineage>
</organism>
<dbReference type="Proteomes" id="UP000234483">
    <property type="component" value="Unassembled WGS sequence"/>
</dbReference>
<keyword evidence="1" id="KW-0472">Membrane</keyword>
<feature type="transmembrane region" description="Helical" evidence="1">
    <location>
        <begin position="98"/>
        <end position="117"/>
    </location>
</feature>
<feature type="transmembrane region" description="Helical" evidence="1">
    <location>
        <begin position="37"/>
        <end position="60"/>
    </location>
</feature>
<dbReference type="KEGG" id="cfh:C1707_10420"/>
<evidence type="ECO:0000256" key="1">
    <source>
        <dbReference type="SAM" id="Phobius"/>
    </source>
</evidence>
<sequence>MTVARRIALLHPAVVTLVMVIAAVAPGPLAVLAPSPLVLGLGMALLLTLTCIWPWAIYVVSAARLPSSPAHAPWLFAAPPILGFIAKAAGLSTQNSPMAFLILGTLGLGLWLAAQALEQADPAKTTPPTTGRIATTMLLLMLPIIGAWMLRIRILRVAASVAA</sequence>
<keyword evidence="1" id="KW-1133">Transmembrane helix</keyword>
<evidence type="ECO:0000313" key="5">
    <source>
        <dbReference type="Proteomes" id="UP000281192"/>
    </source>
</evidence>
<feature type="transmembrane region" description="Helical" evidence="1">
    <location>
        <begin position="129"/>
        <end position="150"/>
    </location>
</feature>
<evidence type="ECO:0000313" key="2">
    <source>
        <dbReference type="EMBL" id="AYV46645.1"/>
    </source>
</evidence>
<keyword evidence="1" id="KW-0812">Transmembrane</keyword>
<dbReference type="RefSeq" id="WP_101715048.1">
    <property type="nucleotide sequence ID" value="NZ_CP026100.1"/>
</dbReference>
<reference evidence="2 5" key="2">
    <citation type="submission" date="2018-01" db="EMBL/GenBank/DDBJ databases">
        <title>Complete genome sequence of Caulobacter flavus RHGG3.</title>
        <authorList>
            <person name="Yang E."/>
        </authorList>
    </citation>
    <scope>NUCLEOTIDE SEQUENCE [LARGE SCALE GENOMIC DNA]</scope>
    <source>
        <strain evidence="2 5">RHGG3</strain>
    </source>
</reference>
<dbReference type="EMBL" id="PJRQ01000044">
    <property type="protein sequence ID" value="PLR07881.1"/>
    <property type="molecule type" value="Genomic_DNA"/>
</dbReference>
<dbReference type="Proteomes" id="UP000281192">
    <property type="component" value="Chromosome"/>
</dbReference>
<reference evidence="3 4" key="1">
    <citation type="submission" date="2017-12" db="EMBL/GenBank/DDBJ databases">
        <title>The genome sequence of Caulobacter flavus CGMCC1 15093.</title>
        <authorList>
            <person name="Gao J."/>
            <person name="Mao X."/>
            <person name="Sun J."/>
        </authorList>
    </citation>
    <scope>NUCLEOTIDE SEQUENCE [LARGE SCALE GENOMIC DNA]</scope>
    <source>
        <strain evidence="3 4">CGMCC1 15093</strain>
    </source>
</reference>
<feature type="transmembrane region" description="Helical" evidence="1">
    <location>
        <begin position="7"/>
        <end position="25"/>
    </location>
</feature>
<dbReference type="AlphaFoldDB" id="A0A2N5CN84"/>
<keyword evidence="5" id="KW-1185">Reference proteome</keyword>
<protein>
    <submittedName>
        <fullName evidence="3">Uncharacterized protein</fullName>
    </submittedName>
</protein>
<accession>A0A2N5CN84</accession>
<name>A0A2N5CN84_9CAUL</name>
<proteinExistence type="predicted"/>
<evidence type="ECO:0000313" key="4">
    <source>
        <dbReference type="Proteomes" id="UP000234483"/>
    </source>
</evidence>
<dbReference type="EMBL" id="CP026100">
    <property type="protein sequence ID" value="AYV46645.1"/>
    <property type="molecule type" value="Genomic_DNA"/>
</dbReference>
<evidence type="ECO:0000313" key="3">
    <source>
        <dbReference type="EMBL" id="PLR07881.1"/>
    </source>
</evidence>
<gene>
    <name evidence="2" type="ORF">C1707_10420</name>
    <name evidence="3" type="ORF">CFHF_21895</name>
</gene>